<dbReference type="PANTHER" id="PTHR37419">
    <property type="entry name" value="SERINE/THREONINE-PROTEIN KINASE TOXIN HIPA"/>
    <property type="match status" value="1"/>
</dbReference>
<feature type="domain" description="HipA N-terminal subdomain 1" evidence="5">
    <location>
        <begin position="5"/>
        <end position="115"/>
    </location>
</feature>
<dbReference type="GO" id="GO:0005829">
    <property type="term" value="C:cytosol"/>
    <property type="evidence" value="ECO:0007669"/>
    <property type="project" value="TreeGrafter"/>
</dbReference>
<evidence type="ECO:0000313" key="6">
    <source>
        <dbReference type="EMBL" id="RUM98244.1"/>
    </source>
</evidence>
<dbReference type="GO" id="GO:0004674">
    <property type="term" value="F:protein serine/threonine kinase activity"/>
    <property type="evidence" value="ECO:0007669"/>
    <property type="project" value="TreeGrafter"/>
</dbReference>
<dbReference type="InterPro" id="IPR012893">
    <property type="entry name" value="HipA-like_C"/>
</dbReference>
<dbReference type="PANTHER" id="PTHR37419:SF8">
    <property type="entry name" value="TOXIN YJJJ"/>
    <property type="match status" value="1"/>
</dbReference>
<gene>
    <name evidence="6" type="ORF">EET67_09070</name>
</gene>
<evidence type="ECO:0000256" key="3">
    <source>
        <dbReference type="ARBA" id="ARBA00022777"/>
    </source>
</evidence>
<evidence type="ECO:0000256" key="2">
    <source>
        <dbReference type="ARBA" id="ARBA00022679"/>
    </source>
</evidence>
<dbReference type="InterPro" id="IPR017508">
    <property type="entry name" value="HipA_N1"/>
</dbReference>
<keyword evidence="3" id="KW-0418">Kinase</keyword>
<dbReference type="InterPro" id="IPR052028">
    <property type="entry name" value="HipA_Ser/Thr_kinase"/>
</dbReference>
<feature type="domain" description="HipA-like C-terminal" evidence="4">
    <location>
        <begin position="170"/>
        <end position="404"/>
    </location>
</feature>
<dbReference type="OrthoDB" id="9805913at2"/>
<evidence type="ECO:0000259" key="4">
    <source>
        <dbReference type="Pfam" id="PF07804"/>
    </source>
</evidence>
<evidence type="ECO:0000256" key="1">
    <source>
        <dbReference type="ARBA" id="ARBA00010164"/>
    </source>
</evidence>
<dbReference type="RefSeq" id="WP_128626624.1">
    <property type="nucleotide sequence ID" value="NZ_RKST01000007.1"/>
</dbReference>
<reference evidence="6 7" key="1">
    <citation type="submission" date="2018-11" db="EMBL/GenBank/DDBJ databases">
        <title>Pseudaminobacter arsenicus sp. nov., an arsenic-resistant bacterium isolated from arsenic-rich aquifers.</title>
        <authorList>
            <person name="Mu Y."/>
        </authorList>
    </citation>
    <scope>NUCLEOTIDE SEQUENCE [LARGE SCALE GENOMIC DNA]</scope>
    <source>
        <strain evidence="6 7">CB3</strain>
    </source>
</reference>
<name>A0A432V7U7_9HYPH</name>
<sequence>MTDATVRLWGTSIGAVSWLRDQEIGVFQFDPGFLDSGIELAPVMMPLGEGTFSFPSLPRETFKGLPGMLADSLPDRFGNRLIDAWLAREGRSPSSFNPVERLCYIGSRGMGALEFHPAISGIPSSSRAVRIDRLVELVNEILQERAGLVGKLSGSDGDGEVLEDILKVGTSAGGAGAKAVIAWNEKTGEFRSGQLEAQPGFTHWLLKFDGVSNNRDRELADPLGFGRIEYACHLMAMEAGIDMMTCRLHHENGRSHFMTRRFDRTDDGGRLHMQSLSALMHYDFNEPGAYSYEQAIRALRLVDASHEDVIQQALRAVFNIAIRNQDDHAKNIAFLMDRSGQWRLSPAFDVCYAYNPTGEWTNRHQMSLNGKRDGFGREDFLRFFENVGIKPAKGRAILNAALEARSRWKTFAHEAGVPEADAARIEAAFRAI</sequence>
<organism evidence="6 7">
    <name type="scientific">Borborobacter arsenicus</name>
    <dbReference type="NCBI Taxonomy" id="1851146"/>
    <lineage>
        <taxon>Bacteria</taxon>
        <taxon>Pseudomonadati</taxon>
        <taxon>Pseudomonadota</taxon>
        <taxon>Alphaproteobacteria</taxon>
        <taxon>Hyphomicrobiales</taxon>
        <taxon>Phyllobacteriaceae</taxon>
        <taxon>Borborobacter</taxon>
    </lineage>
</organism>
<dbReference type="Pfam" id="PF13657">
    <property type="entry name" value="Couple_hipA"/>
    <property type="match status" value="1"/>
</dbReference>
<protein>
    <submittedName>
        <fullName evidence="6">Type II toxin-antitoxin system HipA family toxin</fullName>
    </submittedName>
</protein>
<dbReference type="AlphaFoldDB" id="A0A432V7U7"/>
<dbReference type="Proteomes" id="UP000281647">
    <property type="component" value="Unassembled WGS sequence"/>
</dbReference>
<accession>A0A432V7U7</accession>
<evidence type="ECO:0000313" key="7">
    <source>
        <dbReference type="Proteomes" id="UP000281647"/>
    </source>
</evidence>
<keyword evidence="2" id="KW-0808">Transferase</keyword>
<proteinExistence type="inferred from homology"/>
<dbReference type="EMBL" id="RKST01000007">
    <property type="protein sequence ID" value="RUM98244.1"/>
    <property type="molecule type" value="Genomic_DNA"/>
</dbReference>
<dbReference type="Pfam" id="PF07804">
    <property type="entry name" value="HipA_C"/>
    <property type="match status" value="1"/>
</dbReference>
<comment type="similarity">
    <text evidence="1">Belongs to the HipA Ser/Thr kinase family.</text>
</comment>
<evidence type="ECO:0000259" key="5">
    <source>
        <dbReference type="Pfam" id="PF13657"/>
    </source>
</evidence>
<keyword evidence="7" id="KW-1185">Reference proteome</keyword>
<comment type="caution">
    <text evidence="6">The sequence shown here is derived from an EMBL/GenBank/DDBJ whole genome shotgun (WGS) entry which is preliminary data.</text>
</comment>
<dbReference type="Gene3D" id="1.10.1070.20">
    <property type="match status" value="1"/>
</dbReference>